<gene>
    <name evidence="16" type="ORF">ACFSKO_07645</name>
</gene>
<dbReference type="CDD" id="cd00250">
    <property type="entry name" value="CAS_like"/>
    <property type="match status" value="1"/>
</dbReference>
<evidence type="ECO:0000256" key="7">
    <source>
        <dbReference type="ARBA" id="ARBA00023002"/>
    </source>
</evidence>
<comment type="cofactor">
    <cofactor evidence="2">
        <name>L-ascorbate</name>
        <dbReference type="ChEBI" id="CHEBI:38290"/>
    </cofactor>
</comment>
<dbReference type="InterPro" id="IPR038492">
    <property type="entry name" value="GBBH-like_N_sf"/>
</dbReference>
<comment type="similarity">
    <text evidence="3">Belongs to the gamma-BBH/TMLD family.</text>
</comment>
<keyword evidence="5" id="KW-0479">Metal-binding</keyword>
<name>A0ABW5BHD4_9PROT</name>
<dbReference type="GO" id="GO:0050353">
    <property type="term" value="F:trimethyllysine dioxygenase activity"/>
    <property type="evidence" value="ECO:0007669"/>
    <property type="project" value="UniProtKB-EC"/>
</dbReference>
<comment type="catalytic activity">
    <reaction evidence="13">
        <text>N(6),N(6),N(6)-trimethyl-L-lysine + 2-oxoglutarate + O2 = (3S)-3-hydroxy-N(6),N(6),N(6)-trimethyl-L-lysine + succinate + CO2</text>
        <dbReference type="Rhea" id="RHEA:14181"/>
        <dbReference type="ChEBI" id="CHEBI:15379"/>
        <dbReference type="ChEBI" id="CHEBI:16526"/>
        <dbReference type="ChEBI" id="CHEBI:16810"/>
        <dbReference type="ChEBI" id="CHEBI:30031"/>
        <dbReference type="ChEBI" id="CHEBI:58100"/>
        <dbReference type="ChEBI" id="CHEBI:141499"/>
        <dbReference type="EC" id="1.14.11.8"/>
    </reaction>
</comment>
<proteinExistence type="inferred from homology"/>
<evidence type="ECO:0000313" key="16">
    <source>
        <dbReference type="EMBL" id="MFD2205478.1"/>
    </source>
</evidence>
<dbReference type="InterPro" id="IPR050411">
    <property type="entry name" value="AlphaKG_dependent_hydroxylases"/>
</dbReference>
<keyword evidence="8" id="KW-0408">Iron</keyword>
<evidence type="ECO:0000256" key="9">
    <source>
        <dbReference type="ARBA" id="ARBA00030363"/>
    </source>
</evidence>
<dbReference type="Pfam" id="PF02668">
    <property type="entry name" value="TauD"/>
    <property type="match status" value="1"/>
</dbReference>
<evidence type="ECO:0000256" key="11">
    <source>
        <dbReference type="ARBA" id="ARBA00032283"/>
    </source>
</evidence>
<dbReference type="Gene3D" id="3.60.130.10">
    <property type="entry name" value="Clavaminate synthase-like"/>
    <property type="match status" value="1"/>
</dbReference>
<evidence type="ECO:0000256" key="6">
    <source>
        <dbReference type="ARBA" id="ARBA00022964"/>
    </source>
</evidence>
<keyword evidence="17" id="KW-1185">Reference proteome</keyword>
<dbReference type="InterPro" id="IPR042098">
    <property type="entry name" value="TauD-like_sf"/>
</dbReference>
<evidence type="ECO:0000256" key="5">
    <source>
        <dbReference type="ARBA" id="ARBA00022723"/>
    </source>
</evidence>
<evidence type="ECO:0000256" key="8">
    <source>
        <dbReference type="ARBA" id="ARBA00023004"/>
    </source>
</evidence>
<dbReference type="Gene3D" id="3.30.2020.30">
    <property type="match status" value="1"/>
</dbReference>
<dbReference type="EC" id="1.14.11.8" evidence="4"/>
<sequence>MTVHFDTLLGTLRTADKYLEVQWKDGTGVSRYPYLWLRDHCHAAHSMNLETNQRQVDTFSIPTDLKAKAAILAEDGQTVSVRWENEERDSIYPISFLKEMAATGLPKSDDKKSLWTEDEITDCLPKVSYEEVMAGDEGLKTWVELIHNYGFGLVEGTPATPEATEALARRITYIRETIFGGFWDFTANQAFADSAYSTVEIGPHTDGTYSVDSPGYQMFHCLEFDGTGGESVFVDGFRVAEEIRALDPKAFETLTSVHVPAQYLGDGVHLRAEHPIIGLDRDGELKQIAYNNYDRAPFRLEDELQEDFYRGLNLFNALINDRRFQLRFGLRPGRVVLFDNWRVMHARDAYQGHRRLCGAYLNKEDFLSKLRVLRK</sequence>
<dbReference type="Pfam" id="PF06155">
    <property type="entry name" value="GBBH-like_N"/>
    <property type="match status" value="1"/>
</dbReference>
<feature type="domain" description="TauD/TfdA-like" evidence="14">
    <location>
        <begin position="126"/>
        <end position="360"/>
    </location>
</feature>
<dbReference type="InterPro" id="IPR003819">
    <property type="entry name" value="TauD/TfdA-like"/>
</dbReference>
<reference evidence="17" key="1">
    <citation type="journal article" date="2019" name="Int. J. Syst. Evol. Microbiol.">
        <title>The Global Catalogue of Microorganisms (GCM) 10K type strain sequencing project: providing services to taxonomists for standard genome sequencing and annotation.</title>
        <authorList>
            <consortium name="The Broad Institute Genomics Platform"/>
            <consortium name="The Broad Institute Genome Sequencing Center for Infectious Disease"/>
            <person name="Wu L."/>
            <person name="Ma J."/>
        </authorList>
    </citation>
    <scope>NUCLEOTIDE SEQUENCE [LARGE SCALE GENOMIC DNA]</scope>
    <source>
        <strain evidence="17">CGMCC 4.7192</strain>
    </source>
</reference>
<accession>A0ABW5BHD4</accession>
<dbReference type="InterPro" id="IPR010376">
    <property type="entry name" value="GBBH-like_N"/>
</dbReference>
<keyword evidence="7 16" id="KW-0560">Oxidoreductase</keyword>
<dbReference type="Proteomes" id="UP001597294">
    <property type="component" value="Unassembled WGS sequence"/>
</dbReference>
<organism evidence="16 17">
    <name type="scientific">Kiloniella antarctica</name>
    <dbReference type="NCBI Taxonomy" id="1550907"/>
    <lineage>
        <taxon>Bacteria</taxon>
        <taxon>Pseudomonadati</taxon>
        <taxon>Pseudomonadota</taxon>
        <taxon>Alphaproteobacteria</taxon>
        <taxon>Rhodospirillales</taxon>
        <taxon>Kiloniellaceae</taxon>
        <taxon>Kiloniella</taxon>
    </lineage>
</organism>
<comment type="function">
    <text evidence="12">Converts trimethyllysine (TML) into hydroxytrimethyllysine (HTML).</text>
</comment>
<protein>
    <recommendedName>
        <fullName evidence="4">trimethyllysine dioxygenase</fullName>
        <ecNumber evidence="4">1.14.11.8</ecNumber>
    </recommendedName>
    <alternativeName>
        <fullName evidence="10">Epsilon-trimethyllysine 2-oxoglutarate dioxygenase</fullName>
    </alternativeName>
    <alternativeName>
        <fullName evidence="9">TML hydroxylase</fullName>
    </alternativeName>
    <alternativeName>
        <fullName evidence="11">TML-alpha-ketoglutarate dioxygenase</fullName>
    </alternativeName>
</protein>
<evidence type="ECO:0000256" key="3">
    <source>
        <dbReference type="ARBA" id="ARBA00008654"/>
    </source>
</evidence>
<dbReference type="RefSeq" id="WP_380250127.1">
    <property type="nucleotide sequence ID" value="NZ_JBHUII010000004.1"/>
</dbReference>
<dbReference type="NCBIfam" id="TIGR02410">
    <property type="entry name" value="carnitine_TMLD"/>
    <property type="match status" value="1"/>
</dbReference>
<evidence type="ECO:0000256" key="12">
    <source>
        <dbReference type="ARBA" id="ARBA00046008"/>
    </source>
</evidence>
<keyword evidence="6 16" id="KW-0223">Dioxygenase</keyword>
<evidence type="ECO:0000256" key="10">
    <source>
        <dbReference type="ARBA" id="ARBA00031778"/>
    </source>
</evidence>
<evidence type="ECO:0000256" key="1">
    <source>
        <dbReference type="ARBA" id="ARBA00001954"/>
    </source>
</evidence>
<dbReference type="PANTHER" id="PTHR10696:SF51">
    <property type="entry name" value="TRIMETHYLLYSINE DIOXYGENASE, MITOCHONDRIAL"/>
    <property type="match status" value="1"/>
</dbReference>
<dbReference type="EMBL" id="JBHUII010000004">
    <property type="protein sequence ID" value="MFD2205478.1"/>
    <property type="molecule type" value="Genomic_DNA"/>
</dbReference>
<evidence type="ECO:0000313" key="17">
    <source>
        <dbReference type="Proteomes" id="UP001597294"/>
    </source>
</evidence>
<evidence type="ECO:0000256" key="4">
    <source>
        <dbReference type="ARBA" id="ARBA00012267"/>
    </source>
</evidence>
<comment type="cofactor">
    <cofactor evidence="1">
        <name>Fe(2+)</name>
        <dbReference type="ChEBI" id="CHEBI:29033"/>
    </cofactor>
</comment>
<evidence type="ECO:0000256" key="2">
    <source>
        <dbReference type="ARBA" id="ARBA00001961"/>
    </source>
</evidence>
<dbReference type="PANTHER" id="PTHR10696">
    <property type="entry name" value="GAMMA-BUTYROBETAINE HYDROXYLASE-RELATED"/>
    <property type="match status" value="1"/>
</dbReference>
<comment type="caution">
    <text evidence="16">The sequence shown here is derived from an EMBL/GenBank/DDBJ whole genome shotgun (WGS) entry which is preliminary data.</text>
</comment>
<evidence type="ECO:0000259" key="15">
    <source>
        <dbReference type="Pfam" id="PF06155"/>
    </source>
</evidence>
<dbReference type="InterPro" id="IPR012776">
    <property type="entry name" value="Trimethyllysine_dOase"/>
</dbReference>
<evidence type="ECO:0000256" key="13">
    <source>
        <dbReference type="ARBA" id="ARBA00049334"/>
    </source>
</evidence>
<dbReference type="SUPFAM" id="SSF51197">
    <property type="entry name" value="Clavaminate synthase-like"/>
    <property type="match status" value="1"/>
</dbReference>
<evidence type="ECO:0000259" key="14">
    <source>
        <dbReference type="Pfam" id="PF02668"/>
    </source>
</evidence>
<feature type="domain" description="Gamma-butyrobetaine hydroxylase-like N-terminal" evidence="15">
    <location>
        <begin position="12"/>
        <end position="97"/>
    </location>
</feature>